<organism evidence="2 3">
    <name type="scientific">Alloalcanivorax profundimaris</name>
    <dbReference type="NCBI Taxonomy" id="2735259"/>
    <lineage>
        <taxon>Bacteria</taxon>
        <taxon>Pseudomonadati</taxon>
        <taxon>Pseudomonadota</taxon>
        <taxon>Gammaproteobacteria</taxon>
        <taxon>Oceanospirillales</taxon>
        <taxon>Alcanivoracaceae</taxon>
        <taxon>Alloalcanivorax</taxon>
    </lineage>
</organism>
<keyword evidence="3" id="KW-1185">Reference proteome</keyword>
<feature type="signal peptide" evidence="1">
    <location>
        <begin position="1"/>
        <end position="21"/>
    </location>
</feature>
<evidence type="ECO:0000313" key="2">
    <source>
        <dbReference type="EMBL" id="MBF5056791.1"/>
    </source>
</evidence>
<sequence length="150" mass="16999">MTAKPLLISALLVGAALVAGCQSGMSKKEYQQRTEQHGYNTVLFTDYDLNRNFKDGLVGPNKVIRLTSTGHGIQRTDTGTSQVWVELRNHTDYDYQVEARTRFYTEGGMPTDADPVWRRLTVPANGNAVYREKSVGTERLQYRVEVRQTR</sequence>
<dbReference type="InterPro" id="IPR038483">
    <property type="entry name" value="YcfL-like_sf"/>
</dbReference>
<dbReference type="EMBL" id="ARXX01000029">
    <property type="protein sequence ID" value="MBF5056791.1"/>
    <property type="molecule type" value="Genomic_DNA"/>
</dbReference>
<evidence type="ECO:0000256" key="1">
    <source>
        <dbReference type="SAM" id="SignalP"/>
    </source>
</evidence>
<protein>
    <recommendedName>
        <fullName evidence="4">DUF1425 domain-containing protein</fullName>
    </recommendedName>
</protein>
<keyword evidence="1" id="KW-0732">Signal</keyword>
<reference evidence="2 3" key="1">
    <citation type="submission" date="2012-09" db="EMBL/GenBank/DDBJ databases">
        <title>Genome Sequence of alkane-degrading Bacterium Alcanivorax sp. 521-1.</title>
        <authorList>
            <person name="Lai Q."/>
            <person name="Shao Z."/>
        </authorList>
    </citation>
    <scope>NUCLEOTIDE SEQUENCE [LARGE SCALE GENOMIC DNA]</scope>
    <source>
        <strain evidence="2 3">521-1</strain>
    </source>
</reference>
<proteinExistence type="predicted"/>
<gene>
    <name evidence="2" type="ORF">Y5W_02085</name>
</gene>
<evidence type="ECO:0000313" key="3">
    <source>
        <dbReference type="Proteomes" id="UP000662703"/>
    </source>
</evidence>
<feature type="chain" id="PRO_5046895856" description="DUF1425 domain-containing protein" evidence="1">
    <location>
        <begin position="22"/>
        <end position="150"/>
    </location>
</feature>
<dbReference type="Gene3D" id="2.60.40.3230">
    <property type="match status" value="1"/>
</dbReference>
<evidence type="ECO:0008006" key="4">
    <source>
        <dbReference type="Google" id="ProtNLM"/>
    </source>
</evidence>
<dbReference type="Proteomes" id="UP000662703">
    <property type="component" value="Unassembled WGS sequence"/>
</dbReference>
<dbReference type="PROSITE" id="PS51257">
    <property type="entry name" value="PROKAR_LIPOPROTEIN"/>
    <property type="match status" value="1"/>
</dbReference>
<dbReference type="RefSeq" id="WP_161383535.1">
    <property type="nucleotide sequence ID" value="NZ_ARXX01000029.1"/>
</dbReference>
<name>A0ABS0ARM9_9GAMM</name>
<accession>A0ABS0ARM9</accession>
<comment type="caution">
    <text evidence="2">The sequence shown here is derived from an EMBL/GenBank/DDBJ whole genome shotgun (WGS) entry which is preliminary data.</text>
</comment>